<dbReference type="Proteomes" id="UP001202831">
    <property type="component" value="Unassembled WGS sequence"/>
</dbReference>
<protein>
    <submittedName>
        <fullName evidence="1">VOC family protein</fullName>
    </submittedName>
</protein>
<dbReference type="Gene3D" id="3.10.180.10">
    <property type="entry name" value="2,3-Dihydroxybiphenyl 1,2-Dioxygenase, domain 1"/>
    <property type="match status" value="1"/>
</dbReference>
<sequence length="187" mass="21193">MPESPRGSNAGVFSRIPELFQVAYVVPDIYSAIQRWNKIGVGPFYVFSHLKFRTMSFMGKTSNPDVSIALSYYGNIQLELIQQHDRAPSIYSDFIKWFPNGGQQHLGVISDNYESDLAYLENIGIKVVQQIEMPDGQKASYVNGDRAPDIMIEVIERTDNLTNLFEKIKNHCEQWDGHSGYIDVGVP</sequence>
<dbReference type="RefSeq" id="WP_249250065.1">
    <property type="nucleotide sequence ID" value="NZ_JAKIKT010000007.1"/>
</dbReference>
<accession>A0ABT0NAP4</accession>
<evidence type="ECO:0000313" key="2">
    <source>
        <dbReference type="Proteomes" id="UP001202831"/>
    </source>
</evidence>
<organism evidence="1 2">
    <name type="scientific">Shewanella corallii</name>
    <dbReference type="NCBI Taxonomy" id="560080"/>
    <lineage>
        <taxon>Bacteria</taxon>
        <taxon>Pseudomonadati</taxon>
        <taxon>Pseudomonadota</taxon>
        <taxon>Gammaproteobacteria</taxon>
        <taxon>Alteromonadales</taxon>
        <taxon>Shewanellaceae</taxon>
        <taxon>Shewanella</taxon>
    </lineage>
</organism>
<dbReference type="EMBL" id="JAKIKT010000007">
    <property type="protein sequence ID" value="MCL2915484.1"/>
    <property type="molecule type" value="Genomic_DNA"/>
</dbReference>
<name>A0ABT0NAP4_9GAMM</name>
<dbReference type="InterPro" id="IPR029068">
    <property type="entry name" value="Glyas_Bleomycin-R_OHBP_Dase"/>
</dbReference>
<dbReference type="SUPFAM" id="SSF54593">
    <property type="entry name" value="Glyoxalase/Bleomycin resistance protein/Dihydroxybiphenyl dioxygenase"/>
    <property type="match status" value="1"/>
</dbReference>
<keyword evidence="2" id="KW-1185">Reference proteome</keyword>
<reference evidence="1 2" key="1">
    <citation type="submission" date="2022-01" db="EMBL/GenBank/DDBJ databases">
        <title>Whole genome-based taxonomy of the Shewanellaceae.</title>
        <authorList>
            <person name="Martin-Rodriguez A.J."/>
        </authorList>
    </citation>
    <scope>NUCLEOTIDE SEQUENCE [LARGE SCALE GENOMIC DNA]</scope>
    <source>
        <strain evidence="1 2">DSM 21332</strain>
    </source>
</reference>
<proteinExistence type="predicted"/>
<evidence type="ECO:0000313" key="1">
    <source>
        <dbReference type="EMBL" id="MCL2915484.1"/>
    </source>
</evidence>
<dbReference type="Pfam" id="PF13669">
    <property type="entry name" value="Glyoxalase_4"/>
    <property type="match status" value="1"/>
</dbReference>
<gene>
    <name evidence="1" type="ORF">L2725_17155</name>
</gene>
<comment type="caution">
    <text evidence="1">The sequence shown here is derived from an EMBL/GenBank/DDBJ whole genome shotgun (WGS) entry which is preliminary data.</text>
</comment>